<evidence type="ECO:0000256" key="11">
    <source>
        <dbReference type="SAM" id="Phobius"/>
    </source>
</evidence>
<reference evidence="13" key="1">
    <citation type="submission" date="2025-08" db="UniProtKB">
        <authorList>
            <consortium name="RefSeq"/>
        </authorList>
    </citation>
    <scope>IDENTIFICATION</scope>
</reference>
<evidence type="ECO:0000256" key="7">
    <source>
        <dbReference type="ARBA" id="ARBA00023034"/>
    </source>
</evidence>
<keyword evidence="12" id="KW-1185">Reference proteome</keyword>
<dbReference type="RefSeq" id="XP_033813113.1">
    <property type="nucleotide sequence ID" value="XM_033957222.1"/>
</dbReference>
<evidence type="ECO:0000313" key="12">
    <source>
        <dbReference type="Proteomes" id="UP000515159"/>
    </source>
</evidence>
<feature type="region of interest" description="Disordered" evidence="10">
    <location>
        <begin position="416"/>
        <end position="442"/>
    </location>
</feature>
<dbReference type="Proteomes" id="UP000515159">
    <property type="component" value="Chromosome 8"/>
</dbReference>
<name>A0A6P8S857_GEOSA</name>
<dbReference type="KEGG" id="gsh:117366099"/>
<dbReference type="InterPro" id="IPR027417">
    <property type="entry name" value="P-loop_NTPase"/>
</dbReference>
<gene>
    <name evidence="13" type="primary">GAL3ST3</name>
</gene>
<evidence type="ECO:0000256" key="8">
    <source>
        <dbReference type="ARBA" id="ARBA00023136"/>
    </source>
</evidence>
<dbReference type="AlphaFoldDB" id="A0A6P8S857"/>
<dbReference type="InterPro" id="IPR009729">
    <property type="entry name" value="Gal-3-0_sulfotransfrase"/>
</dbReference>
<dbReference type="Pfam" id="PF06990">
    <property type="entry name" value="Gal-3-0_sulfotr"/>
    <property type="match status" value="1"/>
</dbReference>
<dbReference type="GO" id="GO:0000139">
    <property type="term" value="C:Golgi membrane"/>
    <property type="evidence" value="ECO:0007669"/>
    <property type="project" value="UniProtKB-SubCell"/>
</dbReference>
<dbReference type="InParanoid" id="A0A6P8S857"/>
<dbReference type="PANTHER" id="PTHR14647">
    <property type="entry name" value="GALACTOSE-3-O-SULFOTRANSFERASE"/>
    <property type="match status" value="1"/>
</dbReference>
<dbReference type="SUPFAM" id="SSF52540">
    <property type="entry name" value="P-loop containing nucleoside triphosphate hydrolases"/>
    <property type="match status" value="1"/>
</dbReference>
<comment type="subcellular location">
    <subcellularLocation>
        <location evidence="1">Golgi apparatus membrane</location>
        <topology evidence="1">Single-pass type II membrane protein</topology>
    </subcellularLocation>
</comment>
<evidence type="ECO:0000256" key="3">
    <source>
        <dbReference type="ARBA" id="ARBA00022679"/>
    </source>
</evidence>
<evidence type="ECO:0000256" key="4">
    <source>
        <dbReference type="ARBA" id="ARBA00022692"/>
    </source>
</evidence>
<protein>
    <submittedName>
        <fullName evidence="13">Galactose-3-O-sulfotransferase 3</fullName>
    </submittedName>
</protein>
<evidence type="ECO:0000313" key="13">
    <source>
        <dbReference type="RefSeq" id="XP_033813113.1"/>
    </source>
</evidence>
<evidence type="ECO:0000256" key="6">
    <source>
        <dbReference type="ARBA" id="ARBA00022989"/>
    </source>
</evidence>
<keyword evidence="6 11" id="KW-1133">Transmembrane helix</keyword>
<organism evidence="12 13">
    <name type="scientific">Geotrypetes seraphini</name>
    <name type="common">Gaboon caecilian</name>
    <name type="synonym">Caecilia seraphini</name>
    <dbReference type="NCBI Taxonomy" id="260995"/>
    <lineage>
        <taxon>Eukaryota</taxon>
        <taxon>Metazoa</taxon>
        <taxon>Chordata</taxon>
        <taxon>Craniata</taxon>
        <taxon>Vertebrata</taxon>
        <taxon>Euteleostomi</taxon>
        <taxon>Amphibia</taxon>
        <taxon>Gymnophiona</taxon>
        <taxon>Geotrypetes</taxon>
    </lineage>
</organism>
<dbReference type="OrthoDB" id="514299at2759"/>
<comment type="similarity">
    <text evidence="2">Belongs to the galactose-3-O-sulfotransferase family.</text>
</comment>
<keyword evidence="4 11" id="KW-0812">Transmembrane</keyword>
<dbReference type="PANTHER" id="PTHR14647:SF83">
    <property type="entry name" value="GALACTOSE-3-O-SULFOTRANSFERASE 3"/>
    <property type="match status" value="1"/>
</dbReference>
<keyword evidence="3" id="KW-0808">Transferase</keyword>
<dbReference type="GO" id="GO:0009247">
    <property type="term" value="P:glycolipid biosynthetic process"/>
    <property type="evidence" value="ECO:0007669"/>
    <property type="project" value="InterPro"/>
</dbReference>
<dbReference type="Gene3D" id="3.40.50.300">
    <property type="entry name" value="P-loop containing nucleotide triphosphate hydrolases"/>
    <property type="match status" value="1"/>
</dbReference>
<keyword evidence="5" id="KW-0735">Signal-anchor</keyword>
<dbReference type="FunCoup" id="A0A6P8S857">
    <property type="interactions" value="53"/>
</dbReference>
<evidence type="ECO:0000256" key="1">
    <source>
        <dbReference type="ARBA" id="ARBA00004323"/>
    </source>
</evidence>
<evidence type="ECO:0000256" key="10">
    <source>
        <dbReference type="SAM" id="MobiDB-lite"/>
    </source>
</evidence>
<evidence type="ECO:0000256" key="2">
    <source>
        <dbReference type="ARBA" id="ARBA00008124"/>
    </source>
</evidence>
<evidence type="ECO:0000256" key="5">
    <source>
        <dbReference type="ARBA" id="ARBA00022968"/>
    </source>
</evidence>
<sequence>MTCTLWSYQLLLNMSRKKVLLMLVGFFTLSVLIHQGTLFNWLPKTLPFYCASPGISQKKLTAVAFLKTHKTASSTVQNILFRFAERHNLTVALPHHNCEHQFCYPRNFSTRYVHPYTLHPSIVANHMRLNTSELQRLMPNDTTYVTILREPAAMFESLFSYYNQHCLSFKKVPNASMDAFFSNPLKYYQPQDKFSMYAHNTLIYDLGGDKDHATEDQGYISDFIKKMESLFSLVMIAEYFDESLVLLRRLLSWDLEDIVYVKLNMRSQESKVNITLGLSDKIRAWNALDAQLYDHFNATFWEKVRQLGMGCVQKEVDQLRQAREQLSRQCFGGRPQPRLAAQIRNKDLRPWQPSSKVSIVGYDVPTAAAGSELCLKLVMPEIQYTKYLLRKQGLKVRQKMGRRILYPARSLARGQTQHHRGFQTHYPARGSTTGQWHPIKET</sequence>
<dbReference type="GO" id="GO:0001733">
    <property type="term" value="F:galactosylceramide sulfotransferase activity"/>
    <property type="evidence" value="ECO:0007669"/>
    <property type="project" value="InterPro"/>
</dbReference>
<dbReference type="CTD" id="89792"/>
<accession>A0A6P8S857</accession>
<dbReference type="GeneID" id="117366099"/>
<keyword evidence="8 11" id="KW-0472">Membrane</keyword>
<proteinExistence type="inferred from homology"/>
<keyword evidence="7" id="KW-0333">Golgi apparatus</keyword>
<keyword evidence="9" id="KW-0325">Glycoprotein</keyword>
<evidence type="ECO:0000256" key="9">
    <source>
        <dbReference type="ARBA" id="ARBA00023180"/>
    </source>
</evidence>
<feature type="transmembrane region" description="Helical" evidence="11">
    <location>
        <begin position="20"/>
        <end position="42"/>
    </location>
</feature>